<dbReference type="OrthoDB" id="10059069at2759"/>
<dbReference type="InterPro" id="IPR043136">
    <property type="entry name" value="B30.2/SPRY_sf"/>
</dbReference>
<feature type="domain" description="NHR" evidence="1">
    <location>
        <begin position="2"/>
        <end position="159"/>
    </location>
</feature>
<dbReference type="RefSeq" id="XP_027202422.1">
    <property type="nucleotide sequence ID" value="XM_027346621.1"/>
</dbReference>
<dbReference type="PANTHER" id="PTHR12429">
    <property type="entry name" value="NEURALIZED"/>
    <property type="match status" value="1"/>
</dbReference>
<dbReference type="Proteomes" id="UP000515146">
    <property type="component" value="Unplaced"/>
</dbReference>
<dbReference type="OMA" id="ERWIAPC"/>
<dbReference type="PROSITE" id="PS51065">
    <property type="entry name" value="NHR"/>
    <property type="match status" value="1"/>
</dbReference>
<evidence type="ECO:0000259" key="1">
    <source>
        <dbReference type="PROSITE" id="PS51065"/>
    </source>
</evidence>
<dbReference type="PANTHER" id="PTHR12429:SF6">
    <property type="entry name" value="PROTEIN NEURALIZED"/>
    <property type="match status" value="1"/>
</dbReference>
<keyword evidence="2" id="KW-1185">Reference proteome</keyword>
<dbReference type="InterPro" id="IPR006573">
    <property type="entry name" value="NHR_dom"/>
</dbReference>
<reference evidence="3" key="1">
    <citation type="submission" date="2025-08" db="UniProtKB">
        <authorList>
            <consortium name="RefSeq"/>
        </authorList>
    </citation>
    <scope>IDENTIFICATION</scope>
    <source>
        <strain evidence="3">Airmid</strain>
    </source>
</reference>
<sequence length="307" mass="35338">MMMKFHDVHGVNASIDETKHIARRTNSFCDAFVFSSNPLRLNQPIIIKLSSRQTSEWHGQCFLGLTTRNPTNFIETVYSKHIINLLTTNVDDVWIKPINSDWSNASLILSLNSDGFFEITTEFDTNLKYIFLENLPIQFPLWLIIDIYGQTEQIQFPRYQSPNSKEIISLGSDIYSTYKCGEMGIFPYNSARIILIGPKLSGKTSTDPSVCQLITNNKNGEWNLLSNSVTNTKLKIIHSDKSDIYHEISKNIVQEIVSNKDQFDSYESHSPKDLIKNVLRFPRKILRPYSKEVKQLSENLVSFFFVH</sequence>
<gene>
    <name evidence="3" type="primary">LOC113796357</name>
</gene>
<dbReference type="Gene3D" id="2.60.120.920">
    <property type="match status" value="1"/>
</dbReference>
<dbReference type="InParanoid" id="A0A6P6YAL4"/>
<dbReference type="SMART" id="SM00588">
    <property type="entry name" value="NEUZ"/>
    <property type="match status" value="1"/>
</dbReference>
<organism evidence="2 3">
    <name type="scientific">Dermatophagoides pteronyssinus</name>
    <name type="common">European house dust mite</name>
    <dbReference type="NCBI Taxonomy" id="6956"/>
    <lineage>
        <taxon>Eukaryota</taxon>
        <taxon>Metazoa</taxon>
        <taxon>Ecdysozoa</taxon>
        <taxon>Arthropoda</taxon>
        <taxon>Chelicerata</taxon>
        <taxon>Arachnida</taxon>
        <taxon>Acari</taxon>
        <taxon>Acariformes</taxon>
        <taxon>Sarcoptiformes</taxon>
        <taxon>Astigmata</taxon>
        <taxon>Psoroptidia</taxon>
        <taxon>Analgoidea</taxon>
        <taxon>Pyroglyphidae</taxon>
        <taxon>Dermatophagoidinae</taxon>
        <taxon>Dermatophagoides</taxon>
    </lineage>
</organism>
<protein>
    <submittedName>
        <fullName evidence="3">Uncharacterized protein LOC113796357</fullName>
    </submittedName>
</protein>
<evidence type="ECO:0000313" key="2">
    <source>
        <dbReference type="Proteomes" id="UP000515146"/>
    </source>
</evidence>
<dbReference type="Pfam" id="PF07177">
    <property type="entry name" value="Neuralized"/>
    <property type="match status" value="1"/>
</dbReference>
<dbReference type="KEGG" id="dpte:113796357"/>
<accession>A0A6P6YAL4</accession>
<dbReference type="GO" id="GO:0061630">
    <property type="term" value="F:ubiquitin protein ligase activity"/>
    <property type="evidence" value="ECO:0007669"/>
    <property type="project" value="TreeGrafter"/>
</dbReference>
<dbReference type="AlphaFoldDB" id="A0A6P6YAL4"/>
<dbReference type="InterPro" id="IPR037962">
    <property type="entry name" value="Neuralized"/>
</dbReference>
<evidence type="ECO:0000313" key="3">
    <source>
        <dbReference type="RefSeq" id="XP_027202422.1"/>
    </source>
</evidence>
<name>A0A6P6YAL4_DERPT</name>
<proteinExistence type="predicted"/>